<dbReference type="EMBL" id="AOMA01000182">
    <property type="protein sequence ID" value="EMA30022.1"/>
    <property type="molecule type" value="Genomic_DNA"/>
</dbReference>
<proteinExistence type="predicted"/>
<organism evidence="2 3">
    <name type="scientific">Halobiforma nitratireducens JCM 10879</name>
    <dbReference type="NCBI Taxonomy" id="1227454"/>
    <lineage>
        <taxon>Archaea</taxon>
        <taxon>Methanobacteriati</taxon>
        <taxon>Methanobacteriota</taxon>
        <taxon>Stenosarchaea group</taxon>
        <taxon>Halobacteria</taxon>
        <taxon>Halobacteriales</taxon>
        <taxon>Natrialbaceae</taxon>
        <taxon>Halobiforma</taxon>
    </lineage>
</organism>
<dbReference type="InterPro" id="IPR040624">
    <property type="entry name" value="HalOD1"/>
</dbReference>
<name>M0L8V7_9EURY</name>
<gene>
    <name evidence="2" type="ORF">C446_16862</name>
</gene>
<dbReference type="AlphaFoldDB" id="M0L8V7"/>
<dbReference type="Proteomes" id="UP000011607">
    <property type="component" value="Unassembled WGS sequence"/>
</dbReference>
<comment type="caution">
    <text evidence="2">The sequence shown here is derived from an EMBL/GenBank/DDBJ whole genome shotgun (WGS) entry which is preliminary data.</text>
</comment>
<reference evidence="2 3" key="1">
    <citation type="journal article" date="2014" name="PLoS Genet.">
        <title>Phylogenetically driven sequencing of extremely halophilic archaea reveals strategies for static and dynamic osmo-response.</title>
        <authorList>
            <person name="Becker E.A."/>
            <person name="Seitzer P.M."/>
            <person name="Tritt A."/>
            <person name="Larsen D."/>
            <person name="Krusor M."/>
            <person name="Yao A.I."/>
            <person name="Wu D."/>
            <person name="Madern D."/>
            <person name="Eisen J.A."/>
            <person name="Darling A.E."/>
            <person name="Facciotti M.T."/>
        </authorList>
    </citation>
    <scope>NUCLEOTIDE SEQUENCE [LARGE SCALE GENOMIC DNA]</scope>
    <source>
        <strain evidence="2 3">JCM 10879</strain>
    </source>
</reference>
<dbReference type="OrthoDB" id="221929at2157"/>
<evidence type="ECO:0000313" key="2">
    <source>
        <dbReference type="EMBL" id="EMA30022.1"/>
    </source>
</evidence>
<evidence type="ECO:0000313" key="3">
    <source>
        <dbReference type="Proteomes" id="UP000011607"/>
    </source>
</evidence>
<keyword evidence="3" id="KW-1185">Reference proteome</keyword>
<dbReference type="Pfam" id="PF18545">
    <property type="entry name" value="HalOD1"/>
    <property type="match status" value="1"/>
</dbReference>
<dbReference type="RefSeq" id="WP_006674249.1">
    <property type="nucleotide sequence ID" value="NZ_AOMA01000182.1"/>
</dbReference>
<dbReference type="eggNOG" id="arCOG08980">
    <property type="taxonomic scope" value="Archaea"/>
</dbReference>
<sequence length="80" mass="8744">MHPTLVTALDRIAAHEGYDPTALPPLYEAVDTEALIPLLESPAPVTVRFEYAGSEVVIGPASREVTVTVLDEKRESKRDQ</sequence>
<dbReference type="STRING" id="1227454.C446_16862"/>
<feature type="domain" description="Halobacterial output" evidence="1">
    <location>
        <begin position="5"/>
        <end position="68"/>
    </location>
</feature>
<accession>M0L8V7</accession>
<evidence type="ECO:0000259" key="1">
    <source>
        <dbReference type="Pfam" id="PF18545"/>
    </source>
</evidence>
<protein>
    <recommendedName>
        <fullName evidence="1">Halobacterial output domain-containing protein</fullName>
    </recommendedName>
</protein>